<gene>
    <name evidence="2" type="ORF">GCM10007100_16810</name>
</gene>
<evidence type="ECO:0008006" key="4">
    <source>
        <dbReference type="Google" id="ProtNLM"/>
    </source>
</evidence>
<evidence type="ECO:0000256" key="1">
    <source>
        <dbReference type="ARBA" id="ARBA00007613"/>
    </source>
</evidence>
<dbReference type="EMBL" id="BMXI01000006">
    <property type="protein sequence ID" value="GHC51267.1"/>
    <property type="molecule type" value="Genomic_DNA"/>
</dbReference>
<reference evidence="2" key="2">
    <citation type="submission" date="2020-09" db="EMBL/GenBank/DDBJ databases">
        <authorList>
            <person name="Sun Q."/>
            <person name="Kim S."/>
        </authorList>
    </citation>
    <scope>NUCLEOTIDE SEQUENCE</scope>
    <source>
        <strain evidence="2">KCTC 12988</strain>
    </source>
</reference>
<accession>A0A918TM84</accession>
<comment type="caution">
    <text evidence="2">The sequence shown here is derived from an EMBL/GenBank/DDBJ whole genome shotgun (WGS) entry which is preliminary data.</text>
</comment>
<keyword evidence="3" id="KW-1185">Reference proteome</keyword>
<sequence length="374" mass="41003">MRANNPSLAAARWRIAEAEARLQGAGLRDNPELEVGFEHNSTLREGRIEVGLSQRFPVTDRLSLEKKVSATEVLQARAEVENVERTLIVEARALLIEVIGLRKQQSLRAEQAQVAASLAEFITKAASKGELSPLDAGQAKLDSAKLKAEIPSLKAAELAATGKLKPLLGMRPADTLHIAGNELPSPRFAKNAVQLNARPDYQAAQLAAQASAQSIALEEAKRYDDIEVGVVAGLERSEDAPEGYESEGVIGLRVKLALPFWQKNEGAIQEARARTTRKQLETAALEEEIKHEAEAAYQEMLEWASLVRSLDQDLLPQAAEQASQSEKAYREGLGDLQAILRAREQQLQLADSQIETLKQFHLARVRYEAVTGQN</sequence>
<name>A0A918TM84_9BACT</name>
<dbReference type="Pfam" id="PF02321">
    <property type="entry name" value="OEP"/>
    <property type="match status" value="1"/>
</dbReference>
<dbReference type="GO" id="GO:0015562">
    <property type="term" value="F:efflux transmembrane transporter activity"/>
    <property type="evidence" value="ECO:0007669"/>
    <property type="project" value="InterPro"/>
</dbReference>
<dbReference type="Proteomes" id="UP000644507">
    <property type="component" value="Unassembled WGS sequence"/>
</dbReference>
<dbReference type="Gene3D" id="1.20.1600.10">
    <property type="entry name" value="Outer membrane efflux proteins (OEP)"/>
    <property type="match status" value="1"/>
</dbReference>
<reference evidence="2" key="1">
    <citation type="journal article" date="2014" name="Int. J. Syst. Evol. Microbiol.">
        <title>Complete genome sequence of Corynebacterium casei LMG S-19264T (=DSM 44701T), isolated from a smear-ripened cheese.</title>
        <authorList>
            <consortium name="US DOE Joint Genome Institute (JGI-PGF)"/>
            <person name="Walter F."/>
            <person name="Albersmeier A."/>
            <person name="Kalinowski J."/>
            <person name="Ruckert C."/>
        </authorList>
    </citation>
    <scope>NUCLEOTIDE SEQUENCE</scope>
    <source>
        <strain evidence="2">KCTC 12988</strain>
    </source>
</reference>
<proteinExistence type="inferred from homology"/>
<comment type="similarity">
    <text evidence="1">Belongs to the outer membrane factor (OMF) (TC 1.B.17) family.</text>
</comment>
<evidence type="ECO:0000313" key="3">
    <source>
        <dbReference type="Proteomes" id="UP000644507"/>
    </source>
</evidence>
<dbReference type="InterPro" id="IPR003423">
    <property type="entry name" value="OMP_efflux"/>
</dbReference>
<dbReference type="SUPFAM" id="SSF56954">
    <property type="entry name" value="Outer membrane efflux proteins (OEP)"/>
    <property type="match status" value="1"/>
</dbReference>
<dbReference type="InterPro" id="IPR010131">
    <property type="entry name" value="MdtP/NodT-like"/>
</dbReference>
<protein>
    <recommendedName>
        <fullName evidence="4">Transporter</fullName>
    </recommendedName>
</protein>
<evidence type="ECO:0000313" key="2">
    <source>
        <dbReference type="EMBL" id="GHC51267.1"/>
    </source>
</evidence>
<dbReference type="PANTHER" id="PTHR30203:SF24">
    <property type="entry name" value="BLR4935 PROTEIN"/>
    <property type="match status" value="1"/>
</dbReference>
<dbReference type="PANTHER" id="PTHR30203">
    <property type="entry name" value="OUTER MEMBRANE CATION EFFLUX PROTEIN"/>
    <property type="match status" value="1"/>
</dbReference>
<dbReference type="AlphaFoldDB" id="A0A918TM84"/>
<organism evidence="2 3">
    <name type="scientific">Roseibacillus persicicus</name>
    <dbReference type="NCBI Taxonomy" id="454148"/>
    <lineage>
        <taxon>Bacteria</taxon>
        <taxon>Pseudomonadati</taxon>
        <taxon>Verrucomicrobiota</taxon>
        <taxon>Verrucomicrobiia</taxon>
        <taxon>Verrucomicrobiales</taxon>
        <taxon>Verrucomicrobiaceae</taxon>
        <taxon>Roseibacillus</taxon>
    </lineage>
</organism>